<dbReference type="Gene3D" id="1.10.8.60">
    <property type="match status" value="1"/>
</dbReference>
<dbReference type="HOGENOM" id="CLU_472245_0_0_4"/>
<dbReference type="Pfam" id="PF00702">
    <property type="entry name" value="Hydrolase"/>
    <property type="match status" value="1"/>
</dbReference>
<dbReference type="PATRIC" id="fig|1247726.3.peg.1576"/>
<dbReference type="AlphaFoldDB" id="W0PDI9"/>
<dbReference type="PANTHER" id="PTHR43392:SF2">
    <property type="entry name" value="AAA-TYPE ATPASE FAMILY PROTEIN _ ANKYRIN REPEAT FAMILY PROTEIN"/>
    <property type="match status" value="1"/>
</dbReference>
<dbReference type="SUPFAM" id="SSF52540">
    <property type="entry name" value="P-loop containing nucleoside triphosphate hydrolases"/>
    <property type="match status" value="1"/>
</dbReference>
<evidence type="ECO:0000313" key="8">
    <source>
        <dbReference type="Proteomes" id="UP000019095"/>
    </source>
</evidence>
<dbReference type="InterPro" id="IPR006439">
    <property type="entry name" value="HAD-SF_hydro_IA"/>
</dbReference>
<dbReference type="GO" id="GO:0016887">
    <property type="term" value="F:ATP hydrolysis activity"/>
    <property type="evidence" value="ECO:0007669"/>
    <property type="project" value="InterPro"/>
</dbReference>
<keyword evidence="8" id="KW-1185">Reference proteome</keyword>
<dbReference type="SFLD" id="SFLDG01129">
    <property type="entry name" value="C1.5:_HAD__Beta-PGM__Phosphata"/>
    <property type="match status" value="1"/>
</dbReference>
<dbReference type="FunFam" id="3.40.50.300:FF:000216">
    <property type="entry name" value="Type VII secretion ATPase EccA"/>
    <property type="match status" value="1"/>
</dbReference>
<dbReference type="InterPro" id="IPR041627">
    <property type="entry name" value="AAA_lid_6"/>
</dbReference>
<dbReference type="InterPro" id="IPR003593">
    <property type="entry name" value="AAA+_ATPase"/>
</dbReference>
<reference evidence="7 8" key="1">
    <citation type="journal article" date="2014" name="Microbiology">
        <title>Unravelling the complete genome sequence of Advenella mimigardefordensis strain DPN7T and novel insights in the catabolism of the xenobiotic polythioester precursor 3,3'-dithiodipropionate.</title>
        <authorList>
            <person name="Wubbeler J.H."/>
            <person name="Hiessl S."/>
            <person name="Schuldes J."/>
            <person name="Thurmer A."/>
            <person name="Daniel R."/>
            <person name="Steinbuchel A."/>
        </authorList>
    </citation>
    <scope>NUCLEOTIDE SEQUENCE [LARGE SCALE GENOMIC DNA]</scope>
    <source>
        <strain evidence="8">DSM 17166 / LMG 22922 / DPN7</strain>
    </source>
</reference>
<dbReference type="Gene3D" id="3.40.50.300">
    <property type="entry name" value="P-loop containing nucleotide triphosphate hydrolases"/>
    <property type="match status" value="1"/>
</dbReference>
<proteinExistence type="inferred from homology"/>
<accession>W0PDI9</accession>
<evidence type="ECO:0000256" key="1">
    <source>
        <dbReference type="ARBA" id="ARBA00010378"/>
    </source>
</evidence>
<evidence type="ECO:0000256" key="2">
    <source>
        <dbReference type="ARBA" id="ARBA00022741"/>
    </source>
</evidence>
<dbReference type="EMBL" id="CP003915">
    <property type="protein sequence ID" value="AHG63527.1"/>
    <property type="molecule type" value="Genomic_DNA"/>
</dbReference>
<dbReference type="KEGG" id="amim:MIM_c14360"/>
<dbReference type="GO" id="GO:0005524">
    <property type="term" value="F:ATP binding"/>
    <property type="evidence" value="ECO:0007669"/>
    <property type="project" value="UniProtKB-KW"/>
</dbReference>
<protein>
    <submittedName>
        <fullName evidence="7">Protein CbxX</fullName>
    </submittedName>
</protein>
<feature type="compositionally biased region" description="Low complexity" evidence="5">
    <location>
        <begin position="1"/>
        <end position="16"/>
    </location>
</feature>
<evidence type="ECO:0000256" key="3">
    <source>
        <dbReference type="ARBA" id="ARBA00022840"/>
    </source>
</evidence>
<feature type="domain" description="AAA+ ATPase" evidence="6">
    <location>
        <begin position="73"/>
        <end position="212"/>
    </location>
</feature>
<sequence length="577" mass="64075">MAQTTQNATTQEQVQAGQASTASEDRQVIAATLQQLDRELVGLAPVKQRIQDIAALLLVDKLRAERGLRTGAPNLHMSFTGNPGTGKTTVAMRMAQILHQLGYLRRGHLVSVTRDDLVGQYIGHTAPKTKEVLKKAMGGVLFIDEAYYLYRPENERDYGQESIEILLQVMENNRDDLVVIFAGYKDRMDKFFSSNPGMSSRVAHHIDFPDYAPEELEKIADIMLEGMQYRFDEPAQQAFSEYILKRMQQPYFANARSVRNALERARLRHASRLMRTPDNLSDIELQTISAQDIRASRVFTDAASSGHDTGNRQELPEKNGRHNMLKALIFDVDGTLADTETVHLRAFNTAFILAGLDWYWDEDQYKQLLAISGGKERMAHYWLSIDPEGASTLQAARKIREVHAIKTEEYARLVDNGQVTLRPGIHRLIIDAYCAGMPLAIATTTTAANVEALLLHCLGADWRKFFVTICDASTPGKKKPEPDVYLHALSALNVEASNCIAFEDSENGLRAATKAGISTIITPTHFTEGQDFSSAMLVLPHLGDPDLPVPAGNGIHQTLVDLLTLKCLHADPLLKAG</sequence>
<dbReference type="InterPro" id="IPR000470">
    <property type="entry name" value="CbxX/CfqX_mono"/>
</dbReference>
<evidence type="ECO:0000256" key="5">
    <source>
        <dbReference type="SAM" id="MobiDB-lite"/>
    </source>
</evidence>
<dbReference type="PRINTS" id="PR00820">
    <property type="entry name" value="CBXXCFQX"/>
</dbReference>
<dbReference type="Proteomes" id="UP000019095">
    <property type="component" value="Chromosome"/>
</dbReference>
<gene>
    <name evidence="7" type="primary">cbxX</name>
    <name evidence="7" type="ORF">MIM_c14360</name>
</gene>
<dbReference type="Pfam" id="PF17866">
    <property type="entry name" value="AAA_lid_6"/>
    <property type="match status" value="1"/>
</dbReference>
<dbReference type="NCBIfam" id="TIGR02880">
    <property type="entry name" value="cbbX_cfxQ"/>
    <property type="match status" value="1"/>
</dbReference>
<dbReference type="PRINTS" id="PR00819">
    <property type="entry name" value="CBXCFQXSUPER"/>
</dbReference>
<dbReference type="SFLD" id="SFLDF00035">
    <property type="entry name" value="phosphoglycolate_phosphatase"/>
    <property type="match status" value="1"/>
</dbReference>
<dbReference type="PANTHER" id="PTHR43392">
    <property type="entry name" value="AAA-TYPE ATPASE FAMILY PROTEIN / ANKYRIN REPEAT FAMILY PROTEIN"/>
    <property type="match status" value="1"/>
</dbReference>
<dbReference type="InterPro" id="IPR036412">
    <property type="entry name" value="HAD-like_sf"/>
</dbReference>
<dbReference type="Gene3D" id="3.40.50.1000">
    <property type="entry name" value="HAD superfamily/HAD-like"/>
    <property type="match status" value="1"/>
</dbReference>
<evidence type="ECO:0000256" key="4">
    <source>
        <dbReference type="ARBA" id="ARBA00054930"/>
    </source>
</evidence>
<dbReference type="InterPro" id="IPR000641">
    <property type="entry name" value="CbxX/CfxQ"/>
</dbReference>
<dbReference type="OrthoDB" id="9800058at2"/>
<dbReference type="InterPro" id="IPR003959">
    <property type="entry name" value="ATPase_AAA_core"/>
</dbReference>
<dbReference type="InterPro" id="IPR023214">
    <property type="entry name" value="HAD_sf"/>
</dbReference>
<name>W0PDI9_ADVMD</name>
<dbReference type="eggNOG" id="COG0637">
    <property type="taxonomic scope" value="Bacteria"/>
</dbReference>
<feature type="region of interest" description="Disordered" evidence="5">
    <location>
        <begin position="1"/>
        <end position="21"/>
    </location>
</feature>
<evidence type="ECO:0000313" key="7">
    <source>
        <dbReference type="EMBL" id="AHG63527.1"/>
    </source>
</evidence>
<dbReference type="SFLD" id="SFLDG01135">
    <property type="entry name" value="C1.5.6:_HAD__Beta-PGM__Phospha"/>
    <property type="match status" value="1"/>
</dbReference>
<dbReference type="Pfam" id="PF00004">
    <property type="entry name" value="AAA"/>
    <property type="match status" value="1"/>
</dbReference>
<dbReference type="SUPFAM" id="SSF56784">
    <property type="entry name" value="HAD-like"/>
    <property type="match status" value="1"/>
</dbReference>
<dbReference type="InterPro" id="IPR023198">
    <property type="entry name" value="PGP-like_dom2"/>
</dbReference>
<comment type="function">
    <text evidence="4">Seems to be necessary for the expression of RuBisCO.</text>
</comment>
<dbReference type="InterPro" id="IPR027417">
    <property type="entry name" value="P-loop_NTPase"/>
</dbReference>
<organism evidence="7 8">
    <name type="scientific">Advenella mimigardefordensis (strain DSM 17166 / LMG 22922 / DPN7)</name>
    <dbReference type="NCBI Taxonomy" id="1247726"/>
    <lineage>
        <taxon>Bacteria</taxon>
        <taxon>Pseudomonadati</taxon>
        <taxon>Pseudomonadota</taxon>
        <taxon>Betaproteobacteria</taxon>
        <taxon>Burkholderiales</taxon>
        <taxon>Alcaligenaceae</taxon>
    </lineage>
</organism>
<evidence type="ECO:0000259" key="6">
    <source>
        <dbReference type="SMART" id="SM00382"/>
    </source>
</evidence>
<dbReference type="eggNOG" id="COG0464">
    <property type="taxonomic scope" value="Bacteria"/>
</dbReference>
<dbReference type="SFLD" id="SFLDS00003">
    <property type="entry name" value="Haloacid_Dehalogenase"/>
    <property type="match status" value="1"/>
</dbReference>
<dbReference type="InterPro" id="IPR050773">
    <property type="entry name" value="CbxX/CfxQ_RuBisCO_ESX"/>
</dbReference>
<dbReference type="CDD" id="cd00009">
    <property type="entry name" value="AAA"/>
    <property type="match status" value="1"/>
</dbReference>
<dbReference type="SMART" id="SM00382">
    <property type="entry name" value="AAA"/>
    <property type="match status" value="1"/>
</dbReference>
<dbReference type="STRING" id="1247726.MIM_c14360"/>
<dbReference type="NCBIfam" id="TIGR01509">
    <property type="entry name" value="HAD-SF-IA-v3"/>
    <property type="match status" value="1"/>
</dbReference>
<dbReference type="Gene3D" id="1.10.150.240">
    <property type="entry name" value="Putative phosphatase, domain 2"/>
    <property type="match status" value="1"/>
</dbReference>
<keyword evidence="2" id="KW-0547">Nucleotide-binding</keyword>
<keyword evidence="3" id="KW-0067">ATP-binding</keyword>
<comment type="similarity">
    <text evidence="1">Belongs to the CbxX/CfxQ family.</text>
</comment>